<evidence type="ECO:0000313" key="4">
    <source>
        <dbReference type="Proteomes" id="UP000247832"/>
    </source>
</evidence>
<evidence type="ECO:0000313" key="3">
    <source>
        <dbReference type="EMBL" id="PYI68794.1"/>
    </source>
</evidence>
<evidence type="ECO:0000259" key="2">
    <source>
        <dbReference type="PROSITE" id="PS50937"/>
    </source>
</evidence>
<dbReference type="InterPro" id="IPR000551">
    <property type="entry name" value="MerR-type_HTH_dom"/>
</dbReference>
<dbReference type="Pfam" id="PF00376">
    <property type="entry name" value="MerR"/>
    <property type="match status" value="1"/>
</dbReference>
<organism evidence="3 4">
    <name type="scientific">Arthrobacter livingstonensis</name>
    <dbReference type="NCBI Taxonomy" id="670078"/>
    <lineage>
        <taxon>Bacteria</taxon>
        <taxon>Bacillati</taxon>
        <taxon>Actinomycetota</taxon>
        <taxon>Actinomycetes</taxon>
        <taxon>Micrococcales</taxon>
        <taxon>Micrococcaceae</taxon>
        <taxon>Arthrobacter</taxon>
    </lineage>
</organism>
<dbReference type="InterPro" id="IPR009061">
    <property type="entry name" value="DNA-bd_dom_put_sf"/>
</dbReference>
<evidence type="ECO:0000256" key="1">
    <source>
        <dbReference type="SAM" id="MobiDB-lite"/>
    </source>
</evidence>
<protein>
    <recommendedName>
        <fullName evidence="2">HTH merR-type domain-containing protein</fullName>
    </recommendedName>
</protein>
<dbReference type="OrthoDB" id="5109193at2"/>
<proteinExistence type="predicted"/>
<dbReference type="PROSITE" id="PS50937">
    <property type="entry name" value="HTH_MERR_2"/>
    <property type="match status" value="1"/>
</dbReference>
<feature type="region of interest" description="Disordered" evidence="1">
    <location>
        <begin position="1"/>
        <end position="21"/>
    </location>
</feature>
<dbReference type="GO" id="GO:0006355">
    <property type="term" value="P:regulation of DNA-templated transcription"/>
    <property type="evidence" value="ECO:0007669"/>
    <property type="project" value="InterPro"/>
</dbReference>
<reference evidence="3 4" key="1">
    <citation type="submission" date="2018-05" db="EMBL/GenBank/DDBJ databases">
        <title>Genetic diversity of glacier-inhabiting Cryobacterium bacteria in China and description of Cryobacterium mengkeensis sp. nov. and Arthrobacter glacialis sp. nov.</title>
        <authorList>
            <person name="Liu Q."/>
            <person name="Xin Y.-H."/>
        </authorList>
    </citation>
    <scope>NUCLEOTIDE SEQUENCE [LARGE SCALE GENOMIC DNA]</scope>
    <source>
        <strain evidence="3 4">LI2</strain>
    </source>
</reference>
<dbReference type="Gene3D" id="1.10.1660.10">
    <property type="match status" value="1"/>
</dbReference>
<comment type="caution">
    <text evidence="3">The sequence shown here is derived from an EMBL/GenBank/DDBJ whole genome shotgun (WGS) entry which is preliminary data.</text>
</comment>
<dbReference type="Proteomes" id="UP000247832">
    <property type="component" value="Unassembled WGS sequence"/>
</dbReference>
<dbReference type="AlphaFoldDB" id="A0A2V5LDY3"/>
<name>A0A2V5LDY3_9MICC</name>
<dbReference type="EMBL" id="QJVD01000004">
    <property type="protein sequence ID" value="PYI68794.1"/>
    <property type="molecule type" value="Genomic_DNA"/>
</dbReference>
<dbReference type="GO" id="GO:0003677">
    <property type="term" value="F:DNA binding"/>
    <property type="evidence" value="ECO:0007669"/>
    <property type="project" value="InterPro"/>
</dbReference>
<feature type="domain" description="HTH merR-type" evidence="2">
    <location>
        <begin position="23"/>
        <end position="63"/>
    </location>
</feature>
<feature type="compositionally biased region" description="Polar residues" evidence="1">
    <location>
        <begin position="1"/>
        <end position="20"/>
    </location>
</feature>
<gene>
    <name evidence="3" type="ORF">CVV68_05785</name>
</gene>
<feature type="compositionally biased region" description="Basic and acidic residues" evidence="1">
    <location>
        <begin position="101"/>
        <end position="110"/>
    </location>
</feature>
<dbReference type="SUPFAM" id="SSF46955">
    <property type="entry name" value="Putative DNA-binding domain"/>
    <property type="match status" value="1"/>
</dbReference>
<sequence length="145" mass="15479">MASSSHSKDPTMSNTLTRSQLPGEVALALGISVDTVARYAREGLIPFAKTPKGHRRYNLAEVRDALASWQRSGPPLLAAGSSTQRRPLVTGPAVKASPQSRLREELRATRTADGSQEPTEDPAPRGGTAFDQVLVHAKRVLVAEG</sequence>
<keyword evidence="4" id="KW-1185">Reference proteome</keyword>
<feature type="region of interest" description="Disordered" evidence="1">
    <location>
        <begin position="76"/>
        <end position="130"/>
    </location>
</feature>
<accession>A0A2V5LDY3</accession>